<dbReference type="SMART" id="SM00034">
    <property type="entry name" value="CLECT"/>
    <property type="match status" value="1"/>
</dbReference>
<protein>
    <submittedName>
        <fullName evidence="4">CD302 antigen</fullName>
    </submittedName>
</protein>
<keyword evidence="5" id="KW-1185">Reference proteome</keyword>
<keyword evidence="1" id="KW-1133">Transmembrane helix</keyword>
<name>A0AA47P2Z2_MERPO</name>
<feature type="domain" description="C-type lectin" evidence="3">
    <location>
        <begin position="42"/>
        <end position="157"/>
    </location>
</feature>
<organism evidence="4 5">
    <name type="scientific">Merluccius polli</name>
    <name type="common">Benguela hake</name>
    <name type="synonym">Merluccius cadenati</name>
    <dbReference type="NCBI Taxonomy" id="89951"/>
    <lineage>
        <taxon>Eukaryota</taxon>
        <taxon>Metazoa</taxon>
        <taxon>Chordata</taxon>
        <taxon>Craniata</taxon>
        <taxon>Vertebrata</taxon>
        <taxon>Euteleostomi</taxon>
        <taxon>Actinopterygii</taxon>
        <taxon>Neopterygii</taxon>
        <taxon>Teleostei</taxon>
        <taxon>Neoteleostei</taxon>
        <taxon>Acanthomorphata</taxon>
        <taxon>Zeiogadaria</taxon>
        <taxon>Gadariae</taxon>
        <taxon>Gadiformes</taxon>
        <taxon>Gadoidei</taxon>
        <taxon>Merlucciidae</taxon>
        <taxon>Merluccius</taxon>
    </lineage>
</organism>
<evidence type="ECO:0000313" key="5">
    <source>
        <dbReference type="Proteomes" id="UP001174136"/>
    </source>
</evidence>
<dbReference type="InterPro" id="IPR001304">
    <property type="entry name" value="C-type_lectin-like"/>
</dbReference>
<dbReference type="PANTHER" id="PTHR22803">
    <property type="entry name" value="MANNOSE, PHOSPHOLIPASE, LECTIN RECEPTOR RELATED"/>
    <property type="match status" value="1"/>
</dbReference>
<proteinExistence type="predicted"/>
<dbReference type="EMBL" id="JAOPHQ010002572">
    <property type="protein sequence ID" value="KAK0146480.1"/>
    <property type="molecule type" value="Genomic_DNA"/>
</dbReference>
<keyword evidence="2" id="KW-0732">Signal</keyword>
<accession>A0AA47P2Z2</accession>
<dbReference type="CDD" id="cd00037">
    <property type="entry name" value="CLECT"/>
    <property type="match status" value="1"/>
</dbReference>
<dbReference type="Pfam" id="PF00059">
    <property type="entry name" value="Lectin_C"/>
    <property type="match status" value="1"/>
</dbReference>
<keyword evidence="1" id="KW-0472">Membrane</keyword>
<evidence type="ECO:0000256" key="1">
    <source>
        <dbReference type="SAM" id="Phobius"/>
    </source>
</evidence>
<dbReference type="SUPFAM" id="SSF56436">
    <property type="entry name" value="C-type lectin-like"/>
    <property type="match status" value="1"/>
</dbReference>
<dbReference type="InterPro" id="IPR050111">
    <property type="entry name" value="C-type_lectin/snaclec_domain"/>
</dbReference>
<reference evidence="4" key="1">
    <citation type="journal article" date="2023" name="Front. Mar. Sci.">
        <title>A new Merluccius polli reference genome to investigate the effects of global change in West African waters.</title>
        <authorList>
            <person name="Mateo J.L."/>
            <person name="Blanco-Fernandez C."/>
            <person name="Garcia-Vazquez E."/>
            <person name="Machado-Schiaffino G."/>
        </authorList>
    </citation>
    <scope>NUCLEOTIDE SEQUENCE</scope>
    <source>
        <strain evidence="4">C29</strain>
        <tissue evidence="4">Fin</tissue>
    </source>
</reference>
<dbReference type="InterPro" id="IPR016187">
    <property type="entry name" value="CTDL_fold"/>
</dbReference>
<feature type="chain" id="PRO_5041410745" evidence="2">
    <location>
        <begin position="30"/>
        <end position="236"/>
    </location>
</feature>
<dbReference type="InterPro" id="IPR016186">
    <property type="entry name" value="C-type_lectin-like/link_sf"/>
</dbReference>
<dbReference type="AlphaFoldDB" id="A0AA47P2Z2"/>
<dbReference type="PROSITE" id="PS50041">
    <property type="entry name" value="C_TYPE_LECTIN_2"/>
    <property type="match status" value="1"/>
</dbReference>
<comment type="caution">
    <text evidence="4">The sequence shown here is derived from an EMBL/GenBank/DDBJ whole genome shotgun (WGS) entry which is preliminary data.</text>
</comment>
<evidence type="ECO:0000313" key="4">
    <source>
        <dbReference type="EMBL" id="KAK0146480.1"/>
    </source>
</evidence>
<dbReference type="Gene3D" id="3.10.100.10">
    <property type="entry name" value="Mannose-Binding Protein A, subunit A"/>
    <property type="match status" value="1"/>
</dbReference>
<feature type="transmembrane region" description="Helical" evidence="1">
    <location>
        <begin position="175"/>
        <end position="198"/>
    </location>
</feature>
<gene>
    <name evidence="4" type="primary">Cd302</name>
    <name evidence="4" type="ORF">N1851_014205</name>
</gene>
<feature type="signal peptide" evidence="2">
    <location>
        <begin position="1"/>
        <end position="29"/>
    </location>
</feature>
<keyword evidence="1" id="KW-0812">Transmembrane</keyword>
<evidence type="ECO:0000259" key="3">
    <source>
        <dbReference type="PROSITE" id="PS50041"/>
    </source>
</evidence>
<sequence length="236" mass="26455">MESLSKHRPRLSTIGVFVALLVRLRLSSAGDCPADGRTWVPSGGSCYHFVHGEEDKVKSYTFERAQSFCQGFELVTIQSKEENDFILKYSPEVWKGNTNVWLGMYYDTNSDELKWFGEKDLSYTNWQTVSSAASELAPMEMCVTMHSSTGKWENVSCVDQLENGVICETSQKPSVVLSVLLVLSVVAIMVISAVIWFLHQKRNPGMTIFTPFEYHPSFGGASHGDRSYLVEVGEMP</sequence>
<evidence type="ECO:0000256" key="2">
    <source>
        <dbReference type="SAM" id="SignalP"/>
    </source>
</evidence>
<dbReference type="Proteomes" id="UP001174136">
    <property type="component" value="Unassembled WGS sequence"/>
</dbReference>